<evidence type="ECO:0000259" key="2">
    <source>
        <dbReference type="Pfam" id="PF02371"/>
    </source>
</evidence>
<dbReference type="GO" id="GO:0006313">
    <property type="term" value="P:DNA transposition"/>
    <property type="evidence" value="ECO:0007669"/>
    <property type="project" value="InterPro"/>
</dbReference>
<dbReference type="InterPro" id="IPR052344">
    <property type="entry name" value="Transposase-related"/>
</dbReference>
<feature type="domain" description="Transposase IS116/IS110/IS902 C-terminal" evidence="2">
    <location>
        <begin position="455"/>
        <end position="538"/>
    </location>
</feature>
<evidence type="ECO:0000313" key="5">
    <source>
        <dbReference type="EMBL" id="VGO13130.1"/>
    </source>
</evidence>
<dbReference type="Pfam" id="PF13007">
    <property type="entry name" value="LZ_Tnp_IS66"/>
    <property type="match status" value="1"/>
</dbReference>
<name>A0A6C2TZK2_PONDE</name>
<evidence type="ECO:0000313" key="6">
    <source>
        <dbReference type="Proteomes" id="UP000366872"/>
    </source>
</evidence>
<accession>A0A6C2TZK2</accession>
<dbReference type="EMBL" id="CAAHFG010000001">
    <property type="protein sequence ID" value="VGO13130.1"/>
    <property type="molecule type" value="Genomic_DNA"/>
</dbReference>
<dbReference type="InterPro" id="IPR024463">
    <property type="entry name" value="Transposase_TnpC_homeodom"/>
</dbReference>
<dbReference type="PANTHER" id="PTHR33678:SF1">
    <property type="entry name" value="BLL1576 PROTEIN"/>
    <property type="match status" value="1"/>
</dbReference>
<protein>
    <submittedName>
        <fullName evidence="5">Uncharacterized protein</fullName>
    </submittedName>
</protein>
<dbReference type="RefSeq" id="WP_136078737.1">
    <property type="nucleotide sequence ID" value="NZ_CAAHFG010000001.1"/>
</dbReference>
<proteinExistence type="predicted"/>
<gene>
    <name evidence="5" type="ORF">PDESU_01684</name>
</gene>
<sequence>MEFNRENFDKLLAQNTDQQVEIRLLHEKVRYLMNKIFGRSSEKLTPDQMELAFEELREMQDALDEAEEKLEELDEKKESRRGKRKPLKERIPEDLPTERVVIVPDEVQADPQSYKKIGEETVEELDVTPTQYFRRIIVREKYIKVDDRNVAPLIAPAPKRLIPNSYASAGLIRSIILNKYCDHLPLYRQEMTLKYRHDIEISRKTMGNWMYLVADWLTLIYEALRNEIRQSGYMQIDETFIKYQDTEKDHCPNGYLWAYHSPGAGVLFEWFPSRAAECLDPMLTDYEGYIQTDGYAAYPAWLNRPEHQKEKETIIHAACWAHTRRNKGIKITNDLTDADWLAEQLRLGIFPESYIYPKETRPVRDALRRRQLFVRRRTQVLLSFGGLLERYGLDAPGARKLEQWTLKDIQATGLDEFVQLQLETLLEAIRESDRLAKKVEQQVLAVAKPTKQYRRAQQVPGIGVALGMLVALESGDFSRFKSAGDYASYCRAVKSECSSNGKKKGKNNAKNGNRYLAWAFVEAATYAARFNPRIHAWYERKKRTSGVPKAKKALACKLAKAMWHVMNGKDFDEKLMFG</sequence>
<reference evidence="5 6" key="1">
    <citation type="submission" date="2019-04" db="EMBL/GenBank/DDBJ databases">
        <authorList>
            <person name="Van Vliet M D."/>
        </authorList>
    </citation>
    <scope>NUCLEOTIDE SEQUENCE [LARGE SCALE GENOMIC DNA]</scope>
    <source>
        <strain evidence="5 6">F1</strain>
    </source>
</reference>
<evidence type="ECO:0000256" key="1">
    <source>
        <dbReference type="SAM" id="MobiDB-lite"/>
    </source>
</evidence>
<evidence type="ECO:0000259" key="4">
    <source>
        <dbReference type="Pfam" id="PF13007"/>
    </source>
</evidence>
<dbReference type="AlphaFoldDB" id="A0A6C2TZK2"/>
<dbReference type="Proteomes" id="UP000366872">
    <property type="component" value="Unassembled WGS sequence"/>
</dbReference>
<dbReference type="Pfam" id="PF03050">
    <property type="entry name" value="DDE_Tnp_IS66"/>
    <property type="match status" value="1"/>
</dbReference>
<dbReference type="GO" id="GO:0004803">
    <property type="term" value="F:transposase activity"/>
    <property type="evidence" value="ECO:0007669"/>
    <property type="project" value="InterPro"/>
</dbReference>
<dbReference type="NCBIfam" id="NF033517">
    <property type="entry name" value="transpos_IS66"/>
    <property type="match status" value="1"/>
</dbReference>
<dbReference type="Pfam" id="PF02371">
    <property type="entry name" value="Transposase_20"/>
    <property type="match status" value="1"/>
</dbReference>
<feature type="domain" description="Transposase IS66 central" evidence="3">
    <location>
        <begin position="165"/>
        <end position="326"/>
    </location>
</feature>
<feature type="domain" description="Transposase TnpC homeodomain" evidence="4">
    <location>
        <begin position="25"/>
        <end position="100"/>
    </location>
</feature>
<dbReference type="InterPro" id="IPR004291">
    <property type="entry name" value="Transposase_IS66_central"/>
</dbReference>
<dbReference type="InterPro" id="IPR003346">
    <property type="entry name" value="Transposase_20"/>
</dbReference>
<dbReference type="GO" id="GO:0003677">
    <property type="term" value="F:DNA binding"/>
    <property type="evidence" value="ECO:0007669"/>
    <property type="project" value="InterPro"/>
</dbReference>
<organism evidence="5 6">
    <name type="scientific">Pontiella desulfatans</name>
    <dbReference type="NCBI Taxonomy" id="2750659"/>
    <lineage>
        <taxon>Bacteria</taxon>
        <taxon>Pseudomonadati</taxon>
        <taxon>Kiritimatiellota</taxon>
        <taxon>Kiritimatiellia</taxon>
        <taxon>Kiritimatiellales</taxon>
        <taxon>Pontiellaceae</taxon>
        <taxon>Pontiella</taxon>
    </lineage>
</organism>
<dbReference type="PANTHER" id="PTHR33678">
    <property type="entry name" value="BLL1576 PROTEIN"/>
    <property type="match status" value="1"/>
</dbReference>
<feature type="region of interest" description="Disordered" evidence="1">
    <location>
        <begin position="65"/>
        <end position="90"/>
    </location>
</feature>
<evidence type="ECO:0000259" key="3">
    <source>
        <dbReference type="Pfam" id="PF03050"/>
    </source>
</evidence>
<keyword evidence="6" id="KW-1185">Reference proteome</keyword>